<accession>A0A367XS95</accession>
<dbReference type="Gene3D" id="3.80.10.10">
    <property type="entry name" value="Ribonuclease Inhibitor"/>
    <property type="match status" value="1"/>
</dbReference>
<evidence type="ECO:0000313" key="1">
    <source>
        <dbReference type="EMBL" id="RCK55662.1"/>
    </source>
</evidence>
<dbReference type="OrthoDB" id="442066at2759"/>
<protein>
    <submittedName>
        <fullName evidence="1">Uncharacterized protein</fullName>
    </submittedName>
</protein>
<dbReference type="Proteomes" id="UP000253472">
    <property type="component" value="Unassembled WGS sequence"/>
</dbReference>
<keyword evidence="2" id="KW-1185">Reference proteome</keyword>
<name>A0A367XS95_9ASCO</name>
<proteinExistence type="predicted"/>
<comment type="caution">
    <text evidence="1">The sequence shown here is derived from an EMBL/GenBank/DDBJ whole genome shotgun (WGS) entry which is preliminary data.</text>
</comment>
<sequence length="98" mass="10930">MGEFSYELPDSLLKLELPECGLTKVRIHAPRLTSTDILRNKLPSLTPSRLPKSLTKLIACGDSISSFGGDLKDLENLEEVYLAKNKLRGYLPITPSDW</sequence>
<dbReference type="AlphaFoldDB" id="A0A367XS95"/>
<reference evidence="1 2" key="1">
    <citation type="submission" date="2018-06" db="EMBL/GenBank/DDBJ databases">
        <title>Whole genome sequencing of Candida tropicalis (genome annotated by CSBL at Korea University).</title>
        <authorList>
            <person name="Ahn J."/>
        </authorList>
    </citation>
    <scope>NUCLEOTIDE SEQUENCE [LARGE SCALE GENOMIC DNA]</scope>
    <source>
        <strain evidence="1 2">ATCC 20962</strain>
    </source>
</reference>
<dbReference type="EMBL" id="QLNQ01000029">
    <property type="protein sequence ID" value="RCK55662.1"/>
    <property type="molecule type" value="Genomic_DNA"/>
</dbReference>
<gene>
    <name evidence="1" type="ORF">Cantr_05760</name>
</gene>
<dbReference type="SUPFAM" id="SSF52075">
    <property type="entry name" value="Outer arm dynein light chain 1"/>
    <property type="match status" value="1"/>
</dbReference>
<organism evidence="1 2">
    <name type="scientific">Candida viswanathii</name>
    <dbReference type="NCBI Taxonomy" id="5486"/>
    <lineage>
        <taxon>Eukaryota</taxon>
        <taxon>Fungi</taxon>
        <taxon>Dikarya</taxon>
        <taxon>Ascomycota</taxon>
        <taxon>Saccharomycotina</taxon>
        <taxon>Pichiomycetes</taxon>
        <taxon>Debaryomycetaceae</taxon>
        <taxon>Candida/Lodderomyces clade</taxon>
        <taxon>Candida</taxon>
    </lineage>
</organism>
<dbReference type="InterPro" id="IPR032675">
    <property type="entry name" value="LRR_dom_sf"/>
</dbReference>
<evidence type="ECO:0000313" key="2">
    <source>
        <dbReference type="Proteomes" id="UP000253472"/>
    </source>
</evidence>